<evidence type="ECO:0000313" key="3">
    <source>
        <dbReference type="Proteomes" id="UP000548476"/>
    </source>
</evidence>
<evidence type="ECO:0008006" key="4">
    <source>
        <dbReference type="Google" id="ProtNLM"/>
    </source>
</evidence>
<keyword evidence="3" id="KW-1185">Reference proteome</keyword>
<comment type="caution">
    <text evidence="2">The sequence shown here is derived from an EMBL/GenBank/DDBJ whole genome shotgun (WGS) entry which is preliminary data.</text>
</comment>
<feature type="chain" id="PRO_5039139517" description="Flagellar hook-length control protein FliK" evidence="1">
    <location>
        <begin position="24"/>
        <end position="156"/>
    </location>
</feature>
<dbReference type="Proteomes" id="UP000548476">
    <property type="component" value="Unassembled WGS sequence"/>
</dbReference>
<dbReference type="EMBL" id="JACHGT010000015">
    <property type="protein sequence ID" value="MBB6038058.1"/>
    <property type="molecule type" value="Genomic_DNA"/>
</dbReference>
<dbReference type="AlphaFoldDB" id="A0A841FWE5"/>
<keyword evidence="1" id="KW-0732">Signal</keyword>
<dbReference type="PROSITE" id="PS51318">
    <property type="entry name" value="TAT"/>
    <property type="match status" value="1"/>
</dbReference>
<proteinExistence type="predicted"/>
<name>A0A841FWE5_9ACTN</name>
<dbReference type="RefSeq" id="WP_184790867.1">
    <property type="nucleotide sequence ID" value="NZ_BONT01000048.1"/>
</dbReference>
<reference evidence="2 3" key="1">
    <citation type="submission" date="2020-08" db="EMBL/GenBank/DDBJ databases">
        <title>Genomic Encyclopedia of Type Strains, Phase IV (KMG-IV): sequencing the most valuable type-strain genomes for metagenomic binning, comparative biology and taxonomic classification.</title>
        <authorList>
            <person name="Goeker M."/>
        </authorList>
    </citation>
    <scope>NUCLEOTIDE SEQUENCE [LARGE SCALE GENOMIC DNA]</scope>
    <source>
        <strain evidence="2 3">YIM 65646</strain>
    </source>
</reference>
<sequence>MTTLTRRAALLLAALLTAVSFVAADPAARPAQAAGCSGTTGVTVVVDFTAFGGSVERRCALGDPATGIAALQGASFTVTGTSRWGLAFVCRLDGLPTAAAEACVNTPPTSAYWSYWHGTPGSAWTYSTSGASAYNPAPGSVEGWAFGSGAQPTVAP</sequence>
<organism evidence="2 3">
    <name type="scientific">Phytomonospora endophytica</name>
    <dbReference type="NCBI Taxonomy" id="714109"/>
    <lineage>
        <taxon>Bacteria</taxon>
        <taxon>Bacillati</taxon>
        <taxon>Actinomycetota</taxon>
        <taxon>Actinomycetes</taxon>
        <taxon>Micromonosporales</taxon>
        <taxon>Micromonosporaceae</taxon>
        <taxon>Phytomonospora</taxon>
    </lineage>
</organism>
<protein>
    <recommendedName>
        <fullName evidence="4">Flagellar hook-length control protein FliK</fullName>
    </recommendedName>
</protein>
<gene>
    <name evidence="2" type="ORF">HNR73_005938</name>
</gene>
<evidence type="ECO:0000313" key="2">
    <source>
        <dbReference type="EMBL" id="MBB6038058.1"/>
    </source>
</evidence>
<evidence type="ECO:0000256" key="1">
    <source>
        <dbReference type="SAM" id="SignalP"/>
    </source>
</evidence>
<feature type="signal peptide" evidence="1">
    <location>
        <begin position="1"/>
        <end position="23"/>
    </location>
</feature>
<accession>A0A841FWE5</accession>
<dbReference type="InterPro" id="IPR006311">
    <property type="entry name" value="TAT_signal"/>
</dbReference>